<feature type="region of interest" description="Disordered" evidence="1">
    <location>
        <begin position="1"/>
        <end position="60"/>
    </location>
</feature>
<accession>A0A1X2HAY2</accession>
<sequence length="442" mass="48228">MATKKAPIRTPRTSGSRHTHAQADPPKKNDLEKPTPQNKATAIPHRAPSPTMRDTFTPSHYMNRLTLASDYSRKKKEFRLGMPTNFEEKMTKAIASDEQSQAKLDKHPNLHMAIRKEKKIEFRSTSHTQDMSDMNLCRGSSYGSDEGASLLGAASSPESWKTSSPEVESLDDMLLSPLYNKHSAKGKEPVRGGLQRGFDDLDMQENDDDHGGVLDHTLLWTQQIYENEMPVEDQNADEDIFAYPFGDDDYEENRAPSDYREFIARKGVTKRRSRTNASDASSSPRIPLQELSLEDLEDPYDNMKKKGKDPDVLYSTVVPPPEESAAFPASSSGSSGSSAHHAHSPWDSTSGPSNTPSSSILSFSTTRHTSRPIAINHASSSASSSSSTSSSSSNPPLSTSPSSDSGTPSTSPRGTSVLGKRTIRSISSITARKCPKGKAPAQ</sequence>
<reference evidence="2 3" key="1">
    <citation type="submission" date="2016-07" db="EMBL/GenBank/DDBJ databases">
        <title>Pervasive Adenine N6-methylation of Active Genes in Fungi.</title>
        <authorList>
            <consortium name="DOE Joint Genome Institute"/>
            <person name="Mondo S.J."/>
            <person name="Dannebaum R.O."/>
            <person name="Kuo R.C."/>
            <person name="Labutti K."/>
            <person name="Haridas S."/>
            <person name="Kuo A."/>
            <person name="Salamov A."/>
            <person name="Ahrendt S.R."/>
            <person name="Lipzen A."/>
            <person name="Sullivan W."/>
            <person name="Andreopoulos W.B."/>
            <person name="Clum A."/>
            <person name="Lindquist E."/>
            <person name="Daum C."/>
            <person name="Ramamoorthy G.K."/>
            <person name="Gryganskyi A."/>
            <person name="Culley D."/>
            <person name="Magnuson J.K."/>
            <person name="James T.Y."/>
            <person name="O'Malley M.A."/>
            <person name="Stajich J.E."/>
            <person name="Spatafora J.W."/>
            <person name="Visel A."/>
            <person name="Grigoriev I.V."/>
        </authorList>
    </citation>
    <scope>NUCLEOTIDE SEQUENCE [LARGE SCALE GENOMIC DNA]</scope>
    <source>
        <strain evidence="2 3">NRRL 2496</strain>
    </source>
</reference>
<feature type="compositionally biased region" description="Low complexity" evidence="1">
    <location>
        <begin position="348"/>
        <end position="366"/>
    </location>
</feature>
<keyword evidence="3" id="KW-1185">Reference proteome</keyword>
<feature type="compositionally biased region" description="Low complexity" evidence="1">
    <location>
        <begin position="379"/>
        <end position="416"/>
    </location>
</feature>
<feature type="compositionally biased region" description="Basic and acidic residues" evidence="1">
    <location>
        <begin position="301"/>
        <end position="311"/>
    </location>
</feature>
<dbReference type="EMBL" id="MCGN01000006">
    <property type="protein sequence ID" value="ORY95790.1"/>
    <property type="molecule type" value="Genomic_DNA"/>
</dbReference>
<feature type="region of interest" description="Disordered" evidence="1">
    <location>
        <begin position="268"/>
        <end position="442"/>
    </location>
</feature>
<evidence type="ECO:0000313" key="2">
    <source>
        <dbReference type="EMBL" id="ORY95790.1"/>
    </source>
</evidence>
<feature type="compositionally biased region" description="Polar residues" evidence="1">
    <location>
        <begin position="275"/>
        <end position="284"/>
    </location>
</feature>
<dbReference type="InParanoid" id="A0A1X2HAY2"/>
<feature type="compositionally biased region" description="Low complexity" evidence="1">
    <location>
        <begin position="323"/>
        <end position="339"/>
    </location>
</feature>
<evidence type="ECO:0000313" key="3">
    <source>
        <dbReference type="Proteomes" id="UP000242180"/>
    </source>
</evidence>
<evidence type="ECO:0000256" key="1">
    <source>
        <dbReference type="SAM" id="MobiDB-lite"/>
    </source>
</evidence>
<proteinExistence type="predicted"/>
<dbReference type="Proteomes" id="UP000242180">
    <property type="component" value="Unassembled WGS sequence"/>
</dbReference>
<dbReference type="AlphaFoldDB" id="A0A1X2HAY2"/>
<protein>
    <submittedName>
        <fullName evidence="2">Uncharacterized protein</fullName>
    </submittedName>
</protein>
<organism evidence="2 3">
    <name type="scientific">Syncephalastrum racemosum</name>
    <name type="common">Filamentous fungus</name>
    <dbReference type="NCBI Taxonomy" id="13706"/>
    <lineage>
        <taxon>Eukaryota</taxon>
        <taxon>Fungi</taxon>
        <taxon>Fungi incertae sedis</taxon>
        <taxon>Mucoromycota</taxon>
        <taxon>Mucoromycotina</taxon>
        <taxon>Mucoromycetes</taxon>
        <taxon>Mucorales</taxon>
        <taxon>Syncephalastraceae</taxon>
        <taxon>Syncephalastrum</taxon>
    </lineage>
</organism>
<name>A0A1X2HAY2_SYNRA</name>
<gene>
    <name evidence="2" type="ORF">BCR43DRAFT_564586</name>
</gene>
<comment type="caution">
    <text evidence="2">The sequence shown here is derived from an EMBL/GenBank/DDBJ whole genome shotgun (WGS) entry which is preliminary data.</text>
</comment>